<evidence type="ECO:0000256" key="2">
    <source>
        <dbReference type="ARBA" id="ARBA00022679"/>
    </source>
</evidence>
<dbReference type="InterPro" id="IPR001451">
    <property type="entry name" value="Hexapep"/>
</dbReference>
<sequence length="172" mass="18854">MFARLFFALLNQIPMISGHWSGRWIRSVKNRTAKRFFGRCMIDSNIRPKVTLRNSQNIYLGAKSSIGDKSRIIATEKVEIGDGVLMAPEVVILTENHRTATKAKILDSGTEKKSVTIGDDVWIGTRAIILPGADIPDGCIVAAGAVVPGKTYPAYSVIGGVPAKVIRQRRYE</sequence>
<evidence type="ECO:0000313" key="4">
    <source>
        <dbReference type="Proteomes" id="UP000559885"/>
    </source>
</evidence>
<dbReference type="EMBL" id="JAARRM010000001">
    <property type="protein sequence ID" value="MBC1520098.1"/>
    <property type="molecule type" value="Genomic_DNA"/>
</dbReference>
<dbReference type="GO" id="GO:0008374">
    <property type="term" value="F:O-acyltransferase activity"/>
    <property type="evidence" value="ECO:0007669"/>
    <property type="project" value="TreeGrafter"/>
</dbReference>
<evidence type="ECO:0000256" key="1">
    <source>
        <dbReference type="ARBA" id="ARBA00007274"/>
    </source>
</evidence>
<accession>A0A841ZKW9</accession>
<keyword evidence="2 3" id="KW-0808">Transferase</keyword>
<dbReference type="PANTHER" id="PTHR23416">
    <property type="entry name" value="SIALIC ACID SYNTHASE-RELATED"/>
    <property type="match status" value="1"/>
</dbReference>
<dbReference type="PANTHER" id="PTHR23416:SF23">
    <property type="entry name" value="ACETYLTRANSFERASE C18B11.09C-RELATED"/>
    <property type="match status" value="1"/>
</dbReference>
<protein>
    <submittedName>
        <fullName evidence="3">Acyltransferase</fullName>
    </submittedName>
</protein>
<dbReference type="CDD" id="cd04647">
    <property type="entry name" value="LbH_MAT_like"/>
    <property type="match status" value="1"/>
</dbReference>
<dbReference type="SUPFAM" id="SSF51161">
    <property type="entry name" value="Trimeric LpxA-like enzymes"/>
    <property type="match status" value="1"/>
</dbReference>
<keyword evidence="3" id="KW-0012">Acyltransferase</keyword>
<dbReference type="InterPro" id="IPR011004">
    <property type="entry name" value="Trimer_LpxA-like_sf"/>
</dbReference>
<dbReference type="Pfam" id="PF00132">
    <property type="entry name" value="Hexapep"/>
    <property type="match status" value="1"/>
</dbReference>
<comment type="caution">
    <text evidence="3">The sequence shown here is derived from an EMBL/GenBank/DDBJ whole genome shotgun (WGS) entry which is preliminary data.</text>
</comment>
<dbReference type="GO" id="GO:0005829">
    <property type="term" value="C:cytosol"/>
    <property type="evidence" value="ECO:0007669"/>
    <property type="project" value="TreeGrafter"/>
</dbReference>
<proteinExistence type="inferred from homology"/>
<organism evidence="3 4">
    <name type="scientific">Listeria aquatica</name>
    <dbReference type="NCBI Taxonomy" id="1494960"/>
    <lineage>
        <taxon>Bacteria</taxon>
        <taxon>Bacillati</taxon>
        <taxon>Bacillota</taxon>
        <taxon>Bacilli</taxon>
        <taxon>Bacillales</taxon>
        <taxon>Listeriaceae</taxon>
        <taxon>Listeria</taxon>
    </lineage>
</organism>
<evidence type="ECO:0000313" key="3">
    <source>
        <dbReference type="EMBL" id="MBC1520098.1"/>
    </source>
</evidence>
<reference evidence="3 4" key="1">
    <citation type="submission" date="2020-03" db="EMBL/GenBank/DDBJ databases">
        <title>Soil Listeria distribution.</title>
        <authorList>
            <person name="Liao J."/>
            <person name="Wiedmann M."/>
        </authorList>
    </citation>
    <scope>NUCLEOTIDE SEQUENCE [LARGE SCALE GENOMIC DNA]</scope>
    <source>
        <strain evidence="3 4">FSL L7-1507</strain>
    </source>
</reference>
<gene>
    <name evidence="3" type="ORF">HB912_00375</name>
</gene>
<dbReference type="RefSeq" id="WP_185371709.1">
    <property type="nucleotide sequence ID" value="NZ_JAARRM010000001.1"/>
</dbReference>
<dbReference type="Proteomes" id="UP000559885">
    <property type="component" value="Unassembled WGS sequence"/>
</dbReference>
<dbReference type="AlphaFoldDB" id="A0A841ZKW9"/>
<name>A0A841ZKW9_9LIST</name>
<dbReference type="Gene3D" id="2.160.10.10">
    <property type="entry name" value="Hexapeptide repeat proteins"/>
    <property type="match status" value="1"/>
</dbReference>
<dbReference type="InterPro" id="IPR051159">
    <property type="entry name" value="Hexapeptide_acetyltransf"/>
</dbReference>
<comment type="similarity">
    <text evidence="1">Belongs to the transferase hexapeptide repeat family.</text>
</comment>